<dbReference type="SMART" id="SM00225">
    <property type="entry name" value="BTB"/>
    <property type="match status" value="1"/>
</dbReference>
<dbReference type="RefSeq" id="XP_022301437.1">
    <property type="nucleotide sequence ID" value="XM_022445729.1"/>
</dbReference>
<dbReference type="PROSITE" id="PS50097">
    <property type="entry name" value="BTB"/>
    <property type="match status" value="1"/>
</dbReference>
<protein>
    <submittedName>
        <fullName evidence="4">Uncharacterized protein LOC111109558</fullName>
    </submittedName>
</protein>
<proteinExistence type="predicted"/>
<dbReference type="Proteomes" id="UP000694844">
    <property type="component" value="Chromosome 8"/>
</dbReference>
<gene>
    <name evidence="4" type="primary">LOC111109558</name>
</gene>
<dbReference type="Gene3D" id="3.30.710.10">
    <property type="entry name" value="Potassium Channel Kv1.1, Chain A"/>
    <property type="match status" value="1"/>
</dbReference>
<evidence type="ECO:0000256" key="1">
    <source>
        <dbReference type="SAM" id="MobiDB-lite"/>
    </source>
</evidence>
<feature type="compositionally biased region" description="Basic and acidic residues" evidence="1">
    <location>
        <begin position="238"/>
        <end position="253"/>
    </location>
</feature>
<sequence>MSGTPLMPVPLPQQSLADPRSSGAYHSHQKSPKESSLPFLKEDQFTDTVIVVEGKKLYINRCILGYGSPHFQRLLDNAQKSATAEKKTKTELKISDKSYNDFVDLLTYLHPATSNDVTEKMALRLLPLAHEYEMIPLKEKCEKVLVGSLRKSPTTPKASKGPPAYKHRKDNAPEMLLKCIKSADAGSSKPLLEECVRIFSNPEIPLKDLKASTEISDQVKARIYENRMDNTSNKMSKLAHELERERSEKEKLRTQLNDRVTTVTKSRMSRMTRFGSDPSLDKPSNQIMSNVPPVHHPHPHRQSKPLGQGRDMPRFRTK</sequence>
<dbReference type="Pfam" id="PF00651">
    <property type="entry name" value="BTB"/>
    <property type="match status" value="1"/>
</dbReference>
<dbReference type="KEGG" id="cvn:111109558"/>
<name>A0A8B8BDG0_CRAVI</name>
<dbReference type="GeneID" id="111109558"/>
<accession>A0A8B8BDG0</accession>
<dbReference type="InterPro" id="IPR011333">
    <property type="entry name" value="SKP1/BTB/POZ_sf"/>
</dbReference>
<evidence type="ECO:0000313" key="3">
    <source>
        <dbReference type="Proteomes" id="UP000694844"/>
    </source>
</evidence>
<dbReference type="OrthoDB" id="6102704at2759"/>
<dbReference type="PANTHER" id="PTHR22744:SF17">
    <property type="entry name" value="BTB DOMAIN-CONTAINING PROTEIN"/>
    <property type="match status" value="1"/>
</dbReference>
<dbReference type="CDD" id="cd18186">
    <property type="entry name" value="BTB_POZ_ZBTB_KLHL-like"/>
    <property type="match status" value="1"/>
</dbReference>
<keyword evidence="3" id="KW-1185">Reference proteome</keyword>
<feature type="region of interest" description="Disordered" evidence="1">
    <location>
        <begin position="226"/>
        <end position="318"/>
    </location>
</feature>
<dbReference type="PANTHER" id="PTHR22744">
    <property type="entry name" value="HELIX LOOP HELIX PROTEIN 21-RELATED"/>
    <property type="match status" value="1"/>
</dbReference>
<feature type="compositionally biased region" description="Polar residues" evidence="1">
    <location>
        <begin position="254"/>
        <end position="266"/>
    </location>
</feature>
<evidence type="ECO:0000313" key="4">
    <source>
        <dbReference type="RefSeq" id="XP_022301437.1"/>
    </source>
</evidence>
<evidence type="ECO:0000259" key="2">
    <source>
        <dbReference type="PROSITE" id="PS50097"/>
    </source>
</evidence>
<feature type="domain" description="BTB" evidence="2">
    <location>
        <begin position="46"/>
        <end position="110"/>
    </location>
</feature>
<dbReference type="AlphaFoldDB" id="A0A8B8BDG0"/>
<dbReference type="SUPFAM" id="SSF54695">
    <property type="entry name" value="POZ domain"/>
    <property type="match status" value="1"/>
</dbReference>
<organism evidence="3 4">
    <name type="scientific">Crassostrea virginica</name>
    <name type="common">Eastern oyster</name>
    <dbReference type="NCBI Taxonomy" id="6565"/>
    <lineage>
        <taxon>Eukaryota</taxon>
        <taxon>Metazoa</taxon>
        <taxon>Spiralia</taxon>
        <taxon>Lophotrochozoa</taxon>
        <taxon>Mollusca</taxon>
        <taxon>Bivalvia</taxon>
        <taxon>Autobranchia</taxon>
        <taxon>Pteriomorphia</taxon>
        <taxon>Ostreida</taxon>
        <taxon>Ostreoidea</taxon>
        <taxon>Ostreidae</taxon>
        <taxon>Crassostrea</taxon>
    </lineage>
</organism>
<reference evidence="4" key="1">
    <citation type="submission" date="2025-08" db="UniProtKB">
        <authorList>
            <consortium name="RefSeq"/>
        </authorList>
    </citation>
    <scope>IDENTIFICATION</scope>
    <source>
        <tissue evidence="4">Whole sample</tissue>
    </source>
</reference>
<dbReference type="InterPro" id="IPR000210">
    <property type="entry name" value="BTB/POZ_dom"/>
</dbReference>
<feature type="region of interest" description="Disordered" evidence="1">
    <location>
        <begin position="1"/>
        <end position="38"/>
    </location>
</feature>